<feature type="non-terminal residue" evidence="1">
    <location>
        <position position="48"/>
    </location>
</feature>
<dbReference type="AlphaFoldDB" id="A0A3B0VU97"/>
<evidence type="ECO:0000313" key="1">
    <source>
        <dbReference type="EMBL" id="VAW47228.1"/>
    </source>
</evidence>
<evidence type="ECO:0000313" key="2">
    <source>
        <dbReference type="EMBL" id="VAW49301.1"/>
    </source>
</evidence>
<organism evidence="1">
    <name type="scientific">hydrothermal vent metagenome</name>
    <dbReference type="NCBI Taxonomy" id="652676"/>
    <lineage>
        <taxon>unclassified sequences</taxon>
        <taxon>metagenomes</taxon>
        <taxon>ecological metagenomes</taxon>
    </lineage>
</organism>
<gene>
    <name evidence="2" type="ORF">MNBD_GAMMA03-324</name>
    <name evidence="1" type="ORF">MNBD_GAMMA04-1183</name>
</gene>
<name>A0A3B0VU97_9ZZZZ</name>
<protein>
    <submittedName>
        <fullName evidence="1">Uncharacterized protein</fullName>
    </submittedName>
</protein>
<dbReference type="EMBL" id="UOFC01000271">
    <property type="protein sequence ID" value="VAW49301.1"/>
    <property type="molecule type" value="Genomic_DNA"/>
</dbReference>
<dbReference type="EMBL" id="UOFB01000185">
    <property type="protein sequence ID" value="VAW47228.1"/>
    <property type="molecule type" value="Genomic_DNA"/>
</dbReference>
<accession>A0A3B0VU97</accession>
<sequence length="48" mass="5077">MKILITLCMSSLLTFILVQPVFAAGTPSDTDITNQSSISYTVGGILQS</sequence>
<reference evidence="1" key="1">
    <citation type="submission" date="2018-06" db="EMBL/GenBank/DDBJ databases">
        <authorList>
            <person name="Zhirakovskaya E."/>
        </authorList>
    </citation>
    <scope>NUCLEOTIDE SEQUENCE</scope>
</reference>
<proteinExistence type="predicted"/>